<organism evidence="2 3">
    <name type="scientific">Atlanticothrix silvestris CENA357</name>
    <dbReference type="NCBI Taxonomy" id="1725252"/>
    <lineage>
        <taxon>Bacteria</taxon>
        <taxon>Bacillati</taxon>
        <taxon>Cyanobacteriota</taxon>
        <taxon>Cyanophyceae</taxon>
        <taxon>Nostocales</taxon>
        <taxon>Nodulariaceae</taxon>
        <taxon>Atlanticothrix</taxon>
        <taxon>Atlanticothrix silvestris</taxon>
    </lineage>
</organism>
<protein>
    <submittedName>
        <fullName evidence="2">Uncharacterized protein</fullName>
    </submittedName>
</protein>
<feature type="region of interest" description="Disordered" evidence="1">
    <location>
        <begin position="102"/>
        <end position="132"/>
    </location>
</feature>
<reference evidence="2 3" key="1">
    <citation type="journal article" date="2021" name="Int. J. Syst. Evol. Microbiol.">
        <title>Amazonocrinis nigriterrae gen. nov., sp. nov., Atlanticothrix silvestris gen. nov., sp. nov. and Dendronalium phyllosphericum gen. nov., sp. nov., nostocacean cyanobacteria from Brazilian environments.</title>
        <authorList>
            <person name="Alvarenga D.O."/>
            <person name="Andreote A.P.D."/>
            <person name="Branco L.H.Z."/>
            <person name="Delbaje E."/>
            <person name="Cruz R.B."/>
            <person name="Varani A.M."/>
            <person name="Fiore M.F."/>
        </authorList>
    </citation>
    <scope>NUCLEOTIDE SEQUENCE [LARGE SCALE GENOMIC DNA]</scope>
    <source>
        <strain evidence="2 3">CENA357</strain>
    </source>
</reference>
<feature type="region of interest" description="Disordered" evidence="1">
    <location>
        <begin position="43"/>
        <end position="86"/>
    </location>
</feature>
<name>A0A8J7HLA6_9CYAN</name>
<gene>
    <name evidence="2" type="ORF">I8751_19640</name>
</gene>
<accession>A0A8J7HLA6</accession>
<evidence type="ECO:0000256" key="1">
    <source>
        <dbReference type="SAM" id="MobiDB-lite"/>
    </source>
</evidence>
<evidence type="ECO:0000313" key="2">
    <source>
        <dbReference type="EMBL" id="MBH8554535.1"/>
    </source>
</evidence>
<dbReference type="AlphaFoldDB" id="A0A8J7HLA6"/>
<sequence length="132" mass="14624">MKNLISRTMTYINSLLNRLQVNRFLAVVLVGSLLLTTNVTLGSQNNKDLGERVREQIQQNDSPRPKTTGQWNKEARETEGSPGERLKRIGEQSAEAFKEFGSGYVEGTQETARGVQDSASQAGEAISNQVKR</sequence>
<comment type="caution">
    <text evidence="2">The sequence shown here is derived from an EMBL/GenBank/DDBJ whole genome shotgun (WGS) entry which is preliminary data.</text>
</comment>
<feature type="compositionally biased region" description="Basic and acidic residues" evidence="1">
    <location>
        <begin position="73"/>
        <end position="86"/>
    </location>
</feature>
<dbReference type="RefSeq" id="WP_214440770.1">
    <property type="nucleotide sequence ID" value="NZ_JAECZB010000075.1"/>
</dbReference>
<feature type="compositionally biased region" description="Polar residues" evidence="1">
    <location>
        <begin position="117"/>
        <end position="132"/>
    </location>
</feature>
<dbReference type="Proteomes" id="UP000599391">
    <property type="component" value="Unassembled WGS sequence"/>
</dbReference>
<feature type="compositionally biased region" description="Polar residues" evidence="1">
    <location>
        <begin position="56"/>
        <end position="71"/>
    </location>
</feature>
<keyword evidence="3" id="KW-1185">Reference proteome</keyword>
<proteinExistence type="predicted"/>
<evidence type="ECO:0000313" key="3">
    <source>
        <dbReference type="Proteomes" id="UP000599391"/>
    </source>
</evidence>
<dbReference type="EMBL" id="JAECZB010000075">
    <property type="protein sequence ID" value="MBH8554535.1"/>
    <property type="molecule type" value="Genomic_DNA"/>
</dbReference>